<sequence>MAKSAVAGLNENLKAAGDDLIILQTSLSVFEDVGPYQHFKPLISSLSSTNLTGTVLALSKYTSAYFYIDIVEYDNVTNYLSKMRSWGGAYSNITYISGSEGRPDIQRPNYFVLSMYEPGSLSISLNYGVYPTRNESLMITLANNKIYVADPVMLIVDQVMGILVYAPVIKNNKTVGFIGGSFRVTKLLESSALLDPGQGLALIDPQVNNTVLTVLTDGIETQKGAENYTYIDVQELLANSKFHSSDNEVVFYNRRYQVVYFTTVFKDNYFQIIPPVVASFVFLVGIAILIFSCAYRRMVVVKRVQEVTKSRIDVLENHRSKLSSLLKKSIKSETKARTIINAIPDLVVVINNIGKILQSNNSFDHVYSYNEQEWENGILIQTLLPELAPNFYEGMNDSNIVRTNALSRDGTKFFVDVKVSAVVDSDQNPTSATTPKEPSTSFRFPKDSGGDEEDECYVLVISRTQCTVIENNT</sequence>
<evidence type="ECO:0000313" key="9">
    <source>
        <dbReference type="EMBL" id="KAL0488507.1"/>
    </source>
</evidence>
<dbReference type="Pfam" id="PF00989">
    <property type="entry name" value="PAS"/>
    <property type="match status" value="1"/>
</dbReference>
<evidence type="ECO:0000256" key="4">
    <source>
        <dbReference type="ARBA" id="ARBA00023136"/>
    </source>
</evidence>
<feature type="compositionally biased region" description="Polar residues" evidence="5">
    <location>
        <begin position="426"/>
        <end position="442"/>
    </location>
</feature>
<dbReference type="AlphaFoldDB" id="A0AAW2ZF12"/>
<gene>
    <name evidence="9" type="ORF">AKO1_008755</name>
</gene>
<evidence type="ECO:0000259" key="8">
    <source>
        <dbReference type="PROSITE" id="PS50839"/>
    </source>
</evidence>
<dbReference type="Gene3D" id="3.30.450.20">
    <property type="entry name" value="PAS domain"/>
    <property type="match status" value="1"/>
</dbReference>
<dbReference type="Gene3D" id="3.30.450.350">
    <property type="entry name" value="CHASE domain"/>
    <property type="match status" value="1"/>
</dbReference>
<dbReference type="EMBL" id="JAOPGA020001446">
    <property type="protein sequence ID" value="KAL0488507.1"/>
    <property type="molecule type" value="Genomic_DNA"/>
</dbReference>
<evidence type="ECO:0000256" key="6">
    <source>
        <dbReference type="SAM" id="Phobius"/>
    </source>
</evidence>
<dbReference type="GO" id="GO:0006355">
    <property type="term" value="P:regulation of DNA-templated transcription"/>
    <property type="evidence" value="ECO:0007669"/>
    <property type="project" value="InterPro"/>
</dbReference>
<dbReference type="InterPro" id="IPR042240">
    <property type="entry name" value="CHASE_sf"/>
</dbReference>
<feature type="domain" description="CHASE" evidence="8">
    <location>
        <begin position="108"/>
        <end position="193"/>
    </location>
</feature>
<dbReference type="InterPro" id="IPR013767">
    <property type="entry name" value="PAS_fold"/>
</dbReference>
<proteinExistence type="predicted"/>
<evidence type="ECO:0000256" key="3">
    <source>
        <dbReference type="ARBA" id="ARBA00022989"/>
    </source>
</evidence>
<evidence type="ECO:0000313" key="10">
    <source>
        <dbReference type="Proteomes" id="UP001431209"/>
    </source>
</evidence>
<dbReference type="InterPro" id="IPR000014">
    <property type="entry name" value="PAS"/>
</dbReference>
<dbReference type="GO" id="GO:0007165">
    <property type="term" value="P:signal transduction"/>
    <property type="evidence" value="ECO:0007669"/>
    <property type="project" value="UniProtKB-ARBA"/>
</dbReference>
<evidence type="ECO:0000256" key="1">
    <source>
        <dbReference type="ARBA" id="ARBA00004370"/>
    </source>
</evidence>
<dbReference type="Proteomes" id="UP001431209">
    <property type="component" value="Unassembled WGS sequence"/>
</dbReference>
<evidence type="ECO:0000256" key="2">
    <source>
        <dbReference type="ARBA" id="ARBA00022692"/>
    </source>
</evidence>
<dbReference type="GO" id="GO:0003824">
    <property type="term" value="F:catalytic activity"/>
    <property type="evidence" value="ECO:0007669"/>
    <property type="project" value="UniProtKB-ARBA"/>
</dbReference>
<evidence type="ECO:0000259" key="7">
    <source>
        <dbReference type="PROSITE" id="PS50112"/>
    </source>
</evidence>
<protein>
    <recommendedName>
        <fullName evidence="11">PAS domain-containing protein</fullName>
    </recommendedName>
</protein>
<feature type="region of interest" description="Disordered" evidence="5">
    <location>
        <begin position="425"/>
        <end position="452"/>
    </location>
</feature>
<evidence type="ECO:0008006" key="11">
    <source>
        <dbReference type="Google" id="ProtNLM"/>
    </source>
</evidence>
<dbReference type="PROSITE" id="PS50112">
    <property type="entry name" value="PAS"/>
    <property type="match status" value="1"/>
</dbReference>
<dbReference type="CDD" id="cd00130">
    <property type="entry name" value="PAS"/>
    <property type="match status" value="1"/>
</dbReference>
<feature type="transmembrane region" description="Helical" evidence="6">
    <location>
        <begin position="272"/>
        <end position="295"/>
    </location>
</feature>
<comment type="caution">
    <text evidence="9">The sequence shown here is derived from an EMBL/GenBank/DDBJ whole genome shotgun (WGS) entry which is preliminary data.</text>
</comment>
<keyword evidence="3 6" id="KW-1133">Transmembrane helix</keyword>
<reference evidence="9 10" key="1">
    <citation type="submission" date="2024-03" db="EMBL/GenBank/DDBJ databases">
        <title>The Acrasis kona genome and developmental transcriptomes reveal deep origins of eukaryotic multicellular pathways.</title>
        <authorList>
            <person name="Sheikh S."/>
            <person name="Fu C.-J."/>
            <person name="Brown M.W."/>
            <person name="Baldauf S.L."/>
        </authorList>
    </citation>
    <scope>NUCLEOTIDE SEQUENCE [LARGE SCALE GENOMIC DNA]</scope>
    <source>
        <strain evidence="9 10">ATCC MYA-3509</strain>
    </source>
</reference>
<keyword evidence="4 6" id="KW-0472">Membrane</keyword>
<evidence type="ECO:0000256" key="5">
    <source>
        <dbReference type="SAM" id="MobiDB-lite"/>
    </source>
</evidence>
<dbReference type="InterPro" id="IPR006189">
    <property type="entry name" value="CHASE_dom"/>
</dbReference>
<keyword evidence="10" id="KW-1185">Reference proteome</keyword>
<accession>A0AAW2ZF12</accession>
<dbReference type="PROSITE" id="PS50839">
    <property type="entry name" value="CHASE"/>
    <property type="match status" value="1"/>
</dbReference>
<dbReference type="GO" id="GO:0016020">
    <property type="term" value="C:membrane"/>
    <property type="evidence" value="ECO:0007669"/>
    <property type="project" value="UniProtKB-SubCell"/>
</dbReference>
<organism evidence="9 10">
    <name type="scientific">Acrasis kona</name>
    <dbReference type="NCBI Taxonomy" id="1008807"/>
    <lineage>
        <taxon>Eukaryota</taxon>
        <taxon>Discoba</taxon>
        <taxon>Heterolobosea</taxon>
        <taxon>Tetramitia</taxon>
        <taxon>Eutetramitia</taxon>
        <taxon>Acrasidae</taxon>
        <taxon>Acrasis</taxon>
    </lineage>
</organism>
<dbReference type="InterPro" id="IPR035965">
    <property type="entry name" value="PAS-like_dom_sf"/>
</dbReference>
<dbReference type="SUPFAM" id="SSF55785">
    <property type="entry name" value="PYP-like sensor domain (PAS domain)"/>
    <property type="match status" value="1"/>
</dbReference>
<dbReference type="SMART" id="SM00091">
    <property type="entry name" value="PAS"/>
    <property type="match status" value="1"/>
</dbReference>
<feature type="domain" description="PAS" evidence="7">
    <location>
        <begin position="332"/>
        <end position="373"/>
    </location>
</feature>
<comment type="subcellular location">
    <subcellularLocation>
        <location evidence="1">Membrane</location>
    </subcellularLocation>
</comment>
<dbReference type="Pfam" id="PF03924">
    <property type="entry name" value="CHASE"/>
    <property type="match status" value="1"/>
</dbReference>
<keyword evidence="2 6" id="KW-0812">Transmembrane</keyword>
<name>A0AAW2ZF12_9EUKA</name>
<dbReference type="SMART" id="SM01079">
    <property type="entry name" value="CHASE"/>
    <property type="match status" value="1"/>
</dbReference>